<name>A0ABR7F1D1_9FIRM</name>
<reference evidence="1 2" key="1">
    <citation type="submission" date="2020-08" db="EMBL/GenBank/DDBJ databases">
        <title>Genome public.</title>
        <authorList>
            <person name="Liu C."/>
            <person name="Sun Q."/>
        </authorList>
    </citation>
    <scope>NUCLEOTIDE SEQUENCE [LARGE SCALE GENOMIC DNA]</scope>
    <source>
        <strain evidence="1 2">BX4</strain>
    </source>
</reference>
<dbReference type="Proteomes" id="UP000597877">
    <property type="component" value="Unassembled WGS sequence"/>
</dbReference>
<sequence length="368" mass="43877">MGRKLTDEEYKQKLKETNPEYESLAPYQGNKIKIPHRHIKCGYIWDVKPNVLDQNTYGCPFCSGKVRKDITYFKDEVYKLVGDEYEVIGDYVNTHTKTTFRHNVCGHIFDMTPHNFISGQRCKYCQHRSYVKTTEEFKQELFDLVEEEYILEDEYINNHTKVNFRHKICGHLWNTTPSEILNGYRCIYCYGNKKLTQNDFEDKVYEQRGNEYSVVGKYINYSTKVSMRHNKCGCIWNVIPGAFFSKMSGCPKCNQSKGESRIETYLQKNKISYISQMKYEDLRGDRNIPLSYDFYLEDFNILIEYQGQQHKYSVDWFGGEEKFKRQQEIDMMKKNYAEEHNIELLEIWYYDFDNIENILGSRLLKQSA</sequence>
<proteinExistence type="predicted"/>
<evidence type="ECO:0000313" key="2">
    <source>
        <dbReference type="Proteomes" id="UP000597877"/>
    </source>
</evidence>
<dbReference type="RefSeq" id="WP_186840187.1">
    <property type="nucleotide sequence ID" value="NZ_JACOOZ010000003.1"/>
</dbReference>
<protein>
    <recommendedName>
        <fullName evidence="3">Zinc-ribbon domain-containing protein</fullName>
    </recommendedName>
</protein>
<comment type="caution">
    <text evidence="1">The sequence shown here is derived from an EMBL/GenBank/DDBJ whole genome shotgun (WGS) entry which is preliminary data.</text>
</comment>
<accession>A0ABR7F1D1</accession>
<dbReference type="EMBL" id="JACOOZ010000003">
    <property type="protein sequence ID" value="MBC5667406.1"/>
    <property type="molecule type" value="Genomic_DNA"/>
</dbReference>
<dbReference type="Gene3D" id="3.40.960.10">
    <property type="entry name" value="VSR Endonuclease"/>
    <property type="match status" value="1"/>
</dbReference>
<keyword evidence="2" id="KW-1185">Reference proteome</keyword>
<gene>
    <name evidence="1" type="ORF">H8S00_05335</name>
</gene>
<evidence type="ECO:0000313" key="1">
    <source>
        <dbReference type="EMBL" id="MBC5667406.1"/>
    </source>
</evidence>
<evidence type="ECO:0008006" key="3">
    <source>
        <dbReference type="Google" id="ProtNLM"/>
    </source>
</evidence>
<organism evidence="1 2">
    <name type="scientific">Eubacterium segne</name>
    <dbReference type="NCBI Taxonomy" id="2763045"/>
    <lineage>
        <taxon>Bacteria</taxon>
        <taxon>Bacillati</taxon>
        <taxon>Bacillota</taxon>
        <taxon>Clostridia</taxon>
        <taxon>Eubacteriales</taxon>
        <taxon>Eubacteriaceae</taxon>
        <taxon>Eubacterium</taxon>
    </lineage>
</organism>